<dbReference type="RefSeq" id="XP_030628185.1">
    <property type="nucleotide sequence ID" value="XM_030772325.1"/>
</dbReference>
<feature type="domain" description="Ubiquitin-like" evidence="6">
    <location>
        <begin position="1"/>
        <end position="76"/>
    </location>
</feature>
<dbReference type="CTD" id="93550"/>
<name>A0A6J2V5F6_CHACN</name>
<feature type="compositionally biased region" description="Low complexity" evidence="5">
    <location>
        <begin position="240"/>
        <end position="255"/>
    </location>
</feature>
<dbReference type="InterPro" id="IPR053061">
    <property type="entry name" value="AN1-type_zinc_finger"/>
</dbReference>
<evidence type="ECO:0000256" key="2">
    <source>
        <dbReference type="ARBA" id="ARBA00022771"/>
    </source>
</evidence>
<dbReference type="InterPro" id="IPR000058">
    <property type="entry name" value="Znf_AN1"/>
</dbReference>
<dbReference type="InterPro" id="IPR029071">
    <property type="entry name" value="Ubiquitin-like_domsf"/>
</dbReference>
<dbReference type="SMART" id="SM00154">
    <property type="entry name" value="ZnF_AN1"/>
    <property type="match status" value="1"/>
</dbReference>
<evidence type="ECO:0000256" key="5">
    <source>
        <dbReference type="SAM" id="MobiDB-lite"/>
    </source>
</evidence>
<sequence>MELFIETLTGTSFQLRVCPYETVISVKDKIQRLEGIPVSQQHLIWNSMELEDEYYLRHYNITEGCTLKLVLAMRGGPINTRRVTVDDYVKEMADCLDSARDEVWEKTLPNKQVTFLVYRKGDQLNFFRVVERGDGTLTPVSESVSGGSVHNVYSEEDEEAESSSSRQLTLENSITMSKMKLLKTRMENMNLNRKPKKMAKLKIRPPTGPRSSSGPSGPDQQHHLLRLIPQIGPPSSTHLPPIADQPQPAAPPAAAGSSHLTLSSVAGHAPSHRIPSSLAYPNCQMLQVEEQRDWSTFNKVCPPSKVSKLGRAKGVTDSVCPSFPFLSSRAISDASVDDLGLHSNAVKPAENLVLLDPSKAVHCSDILPEQLSMDLASQCEASLDSVRTRPEPAAAAHLLSPSITQNPLSTWAIGADQLTSKPDLAPLDSLNLPNRPVSPSRSPQPCELTLGMHSTTPPLHHLLRPDPNSHRARTPSQTASVPLRSIRLDPPCKRSDDSSRGEACNIAKLVNQGLKESLGAVRASALSGLGRAEGLSNPHMPPSLTTSFTLLRRPLPPPHRTTPSQHVSSNIPGASAGHSCSGKRLGTPSYHLPPVKAPVSSKKKNSKHCFLCGKKTGLATSYECRCGNNFCSTHRYAETHDCTFNYKTAGRRFLQETNPVVSAPKLPKI</sequence>
<feature type="region of interest" description="Disordered" evidence="5">
    <location>
        <begin position="554"/>
        <end position="585"/>
    </location>
</feature>
<proteinExistence type="predicted"/>
<dbReference type="Gene3D" id="3.10.20.90">
    <property type="entry name" value="Phosphatidylinositol 3-kinase Catalytic Subunit, Chain A, domain 1"/>
    <property type="match status" value="1"/>
</dbReference>
<keyword evidence="8" id="KW-1185">Reference proteome</keyword>
<keyword evidence="2 4" id="KW-0863">Zinc-finger</keyword>
<dbReference type="InterPro" id="IPR019956">
    <property type="entry name" value="Ubiquitin_dom"/>
</dbReference>
<feature type="domain" description="AN1-type" evidence="7">
    <location>
        <begin position="603"/>
        <end position="650"/>
    </location>
</feature>
<dbReference type="FunCoup" id="A0A6J2V5F6">
    <property type="interactions" value="160"/>
</dbReference>
<dbReference type="AlphaFoldDB" id="A0A6J2V5F6"/>
<feature type="compositionally biased region" description="Low complexity" evidence="5">
    <location>
        <begin position="209"/>
        <end position="218"/>
    </location>
</feature>
<dbReference type="GO" id="GO:0008270">
    <property type="term" value="F:zinc ion binding"/>
    <property type="evidence" value="ECO:0007669"/>
    <property type="project" value="UniProtKB-KW"/>
</dbReference>
<dbReference type="PANTHER" id="PTHR46728">
    <property type="entry name" value="AN1-TYPE ZINC FINGER PROTEIN 4"/>
    <property type="match status" value="1"/>
</dbReference>
<dbReference type="Pfam" id="PF01428">
    <property type="entry name" value="zf-AN1"/>
    <property type="match status" value="1"/>
</dbReference>
<feature type="region of interest" description="Disordered" evidence="5">
    <location>
        <begin position="188"/>
        <end position="268"/>
    </location>
</feature>
<dbReference type="CDD" id="cd01802">
    <property type="entry name" value="Ubl_ZFAND4"/>
    <property type="match status" value="1"/>
</dbReference>
<dbReference type="SUPFAM" id="SSF118310">
    <property type="entry name" value="AN1-like Zinc finger"/>
    <property type="match status" value="1"/>
</dbReference>
<evidence type="ECO:0000256" key="4">
    <source>
        <dbReference type="PROSITE-ProRule" id="PRU00449"/>
    </source>
</evidence>
<dbReference type="Pfam" id="PF00240">
    <property type="entry name" value="ubiquitin"/>
    <property type="match status" value="1"/>
</dbReference>
<keyword evidence="3" id="KW-0862">Zinc</keyword>
<dbReference type="InterPro" id="IPR035896">
    <property type="entry name" value="AN1-like_Znf"/>
</dbReference>
<evidence type="ECO:0000256" key="3">
    <source>
        <dbReference type="ARBA" id="ARBA00022833"/>
    </source>
</evidence>
<dbReference type="PROSITE" id="PS51039">
    <property type="entry name" value="ZF_AN1"/>
    <property type="match status" value="1"/>
</dbReference>
<evidence type="ECO:0000259" key="6">
    <source>
        <dbReference type="PROSITE" id="PS50053"/>
    </source>
</evidence>
<evidence type="ECO:0000313" key="9">
    <source>
        <dbReference type="RefSeq" id="XP_030628185.1"/>
    </source>
</evidence>
<reference evidence="9" key="1">
    <citation type="submission" date="2025-08" db="UniProtKB">
        <authorList>
            <consortium name="RefSeq"/>
        </authorList>
    </citation>
    <scope>IDENTIFICATION</scope>
</reference>
<evidence type="ECO:0000313" key="8">
    <source>
        <dbReference type="Proteomes" id="UP000504632"/>
    </source>
</evidence>
<gene>
    <name evidence="9" type="primary">zfand4</name>
</gene>
<evidence type="ECO:0000256" key="1">
    <source>
        <dbReference type="ARBA" id="ARBA00022723"/>
    </source>
</evidence>
<accession>A0A6J2V5F6</accession>
<dbReference type="SMART" id="SM00213">
    <property type="entry name" value="UBQ"/>
    <property type="match status" value="1"/>
</dbReference>
<keyword evidence="1" id="KW-0479">Metal-binding</keyword>
<dbReference type="Proteomes" id="UP000504632">
    <property type="component" value="Chromosome 4"/>
</dbReference>
<evidence type="ECO:0000259" key="7">
    <source>
        <dbReference type="PROSITE" id="PS51039"/>
    </source>
</evidence>
<feature type="compositionally biased region" description="Polar residues" evidence="5">
    <location>
        <begin position="138"/>
        <end position="148"/>
    </location>
</feature>
<dbReference type="Gene3D" id="4.10.1110.10">
    <property type="entry name" value="AN1-like Zinc finger"/>
    <property type="match status" value="1"/>
</dbReference>
<dbReference type="GeneID" id="115810393"/>
<feature type="compositionally biased region" description="Basic and acidic residues" evidence="5">
    <location>
        <begin position="486"/>
        <end position="500"/>
    </location>
</feature>
<organism evidence="8 9">
    <name type="scientific">Chanos chanos</name>
    <name type="common">Milkfish</name>
    <name type="synonym">Mugil chanos</name>
    <dbReference type="NCBI Taxonomy" id="29144"/>
    <lineage>
        <taxon>Eukaryota</taxon>
        <taxon>Metazoa</taxon>
        <taxon>Chordata</taxon>
        <taxon>Craniata</taxon>
        <taxon>Vertebrata</taxon>
        <taxon>Euteleostomi</taxon>
        <taxon>Actinopterygii</taxon>
        <taxon>Neopterygii</taxon>
        <taxon>Teleostei</taxon>
        <taxon>Ostariophysi</taxon>
        <taxon>Gonorynchiformes</taxon>
        <taxon>Chanidae</taxon>
        <taxon>Chanos</taxon>
    </lineage>
</organism>
<dbReference type="PANTHER" id="PTHR46728:SF1">
    <property type="entry name" value="AN1-TYPE ZINC FINGER PROTEIN 4"/>
    <property type="match status" value="1"/>
</dbReference>
<feature type="region of interest" description="Disordered" evidence="5">
    <location>
        <begin position="137"/>
        <end position="172"/>
    </location>
</feature>
<feature type="region of interest" description="Disordered" evidence="5">
    <location>
        <begin position="424"/>
        <end position="501"/>
    </location>
</feature>
<dbReference type="SUPFAM" id="SSF54236">
    <property type="entry name" value="Ubiquitin-like"/>
    <property type="match status" value="1"/>
</dbReference>
<dbReference type="PRINTS" id="PR00348">
    <property type="entry name" value="UBIQUITIN"/>
</dbReference>
<dbReference type="PROSITE" id="PS50053">
    <property type="entry name" value="UBIQUITIN_2"/>
    <property type="match status" value="1"/>
</dbReference>
<protein>
    <submittedName>
        <fullName evidence="9">AN1-type zinc finger protein 4</fullName>
    </submittedName>
</protein>
<dbReference type="InParanoid" id="A0A6J2V5F6"/>
<feature type="compositionally biased region" description="Basic residues" evidence="5">
    <location>
        <begin position="193"/>
        <end position="203"/>
    </location>
</feature>
<dbReference type="InterPro" id="IPR000626">
    <property type="entry name" value="Ubiquitin-like_dom"/>
</dbReference>
<dbReference type="OrthoDB" id="756206at2759"/>